<sequence length="169" mass="19143">MVKHSQLFIDSLIHPKKLAAYRLLSIGKIIQYVFLLIAVITIFSFIQFITGVSENSVELVGLTEYVKDIQWLLYPFALLLLTITSTFLLFIRISLYALVGIVLLKILKRRGEYRHMWRTASLAITWSTLLTVIFSIVNVPSSISTIIGILTTIAILSLAVTKYPKIPMK</sequence>
<reference evidence="2 3" key="1">
    <citation type="submission" date="2018-12" db="EMBL/GenBank/DDBJ databases">
        <authorList>
            <person name="Yu L."/>
        </authorList>
    </citation>
    <scope>NUCLEOTIDE SEQUENCE [LARGE SCALE GENOMIC DNA]</scope>
    <source>
        <strain evidence="2 3">S5H2222</strain>
    </source>
</reference>
<dbReference type="EMBL" id="RXNR01000096">
    <property type="protein sequence ID" value="RTQ87430.1"/>
    <property type="molecule type" value="Genomic_DNA"/>
</dbReference>
<proteinExistence type="predicted"/>
<dbReference type="Pfam" id="PF06691">
    <property type="entry name" value="DUF1189"/>
    <property type="match status" value="1"/>
</dbReference>
<gene>
    <name evidence="2" type="ORF">EKG35_19085</name>
</gene>
<accession>A0A3S0JJY6</accession>
<keyword evidence="1" id="KW-1133">Transmembrane helix</keyword>
<dbReference type="OrthoDB" id="1903376at2"/>
<organism evidence="2 3">
    <name type="scientific">Lysinibacillus telephonicus</name>
    <dbReference type="NCBI Taxonomy" id="1714840"/>
    <lineage>
        <taxon>Bacteria</taxon>
        <taxon>Bacillati</taxon>
        <taxon>Bacillota</taxon>
        <taxon>Bacilli</taxon>
        <taxon>Bacillales</taxon>
        <taxon>Bacillaceae</taxon>
        <taxon>Lysinibacillus</taxon>
    </lineage>
</organism>
<feature type="transmembrane region" description="Helical" evidence="1">
    <location>
        <begin position="143"/>
        <end position="161"/>
    </location>
</feature>
<feature type="transmembrane region" description="Helical" evidence="1">
    <location>
        <begin position="116"/>
        <end position="137"/>
    </location>
</feature>
<evidence type="ECO:0000313" key="3">
    <source>
        <dbReference type="Proteomes" id="UP000276349"/>
    </source>
</evidence>
<evidence type="ECO:0000313" key="2">
    <source>
        <dbReference type="EMBL" id="RTQ87430.1"/>
    </source>
</evidence>
<keyword evidence="1" id="KW-0472">Membrane</keyword>
<dbReference type="Proteomes" id="UP000276349">
    <property type="component" value="Unassembled WGS sequence"/>
</dbReference>
<name>A0A3S0JJY6_9BACI</name>
<feature type="transmembrane region" description="Helical" evidence="1">
    <location>
        <begin position="32"/>
        <end position="52"/>
    </location>
</feature>
<dbReference type="InterPro" id="IPR009574">
    <property type="entry name" value="DUF1189"/>
</dbReference>
<feature type="transmembrane region" description="Helical" evidence="1">
    <location>
        <begin position="72"/>
        <end position="104"/>
    </location>
</feature>
<comment type="caution">
    <text evidence="2">The sequence shown here is derived from an EMBL/GenBank/DDBJ whole genome shotgun (WGS) entry which is preliminary data.</text>
</comment>
<dbReference type="RefSeq" id="WP_126296138.1">
    <property type="nucleotide sequence ID" value="NZ_CP155468.1"/>
</dbReference>
<protein>
    <submittedName>
        <fullName evidence="2">DUF1189 domain-containing protein</fullName>
    </submittedName>
</protein>
<keyword evidence="1" id="KW-0812">Transmembrane</keyword>
<keyword evidence="3" id="KW-1185">Reference proteome</keyword>
<dbReference type="AlphaFoldDB" id="A0A3S0JJY6"/>
<evidence type="ECO:0000256" key="1">
    <source>
        <dbReference type="SAM" id="Phobius"/>
    </source>
</evidence>